<dbReference type="Gene3D" id="3.40.47.10">
    <property type="match status" value="2"/>
</dbReference>
<dbReference type="Pfam" id="PF00108">
    <property type="entry name" value="Thiolase_N"/>
    <property type="match status" value="1"/>
</dbReference>
<dbReference type="PANTHER" id="PTHR18919">
    <property type="entry name" value="ACETYL-COA C-ACYLTRANSFERASE"/>
    <property type="match status" value="1"/>
</dbReference>
<feature type="domain" description="Thiolase C-terminal" evidence="7">
    <location>
        <begin position="347"/>
        <end position="467"/>
    </location>
</feature>
<keyword evidence="3 5" id="KW-0808">Transferase</keyword>
<comment type="caution">
    <text evidence="8">The sequence shown here is derived from an EMBL/GenBank/DDBJ whole genome shotgun (WGS) entry which is preliminary data.</text>
</comment>
<proteinExistence type="inferred from homology"/>
<dbReference type="InterPro" id="IPR020610">
    <property type="entry name" value="Thiolase_AS"/>
</dbReference>
<dbReference type="InterPro" id="IPR002155">
    <property type="entry name" value="Thiolase"/>
</dbReference>
<name>A0AAV4MTY2_9ARAC</name>
<keyword evidence="9" id="KW-1185">Reference proteome</keyword>
<dbReference type="PANTHER" id="PTHR18919:SF107">
    <property type="entry name" value="ACETYL-COA ACETYLTRANSFERASE, CYTOSOLIC"/>
    <property type="match status" value="1"/>
</dbReference>
<dbReference type="AlphaFoldDB" id="A0AAV4MTY2"/>
<dbReference type="PROSITE" id="PS00099">
    <property type="entry name" value="THIOLASE_3"/>
    <property type="match status" value="1"/>
</dbReference>
<evidence type="ECO:0000256" key="1">
    <source>
        <dbReference type="ARBA" id="ARBA00005189"/>
    </source>
</evidence>
<dbReference type="InterPro" id="IPR016039">
    <property type="entry name" value="Thiolase-like"/>
</dbReference>
<evidence type="ECO:0000313" key="8">
    <source>
        <dbReference type="EMBL" id="GIX75334.1"/>
    </source>
</evidence>
<dbReference type="GO" id="GO:0006635">
    <property type="term" value="P:fatty acid beta-oxidation"/>
    <property type="evidence" value="ECO:0007669"/>
    <property type="project" value="TreeGrafter"/>
</dbReference>
<gene>
    <name evidence="8" type="primary">ACAA2</name>
    <name evidence="8" type="ORF">CDAR_507001</name>
</gene>
<protein>
    <submittedName>
        <fullName evidence="8">3-ketoacyl-CoA thiolase, mitochondrial</fullName>
    </submittedName>
</protein>
<dbReference type="PROSITE" id="PS00737">
    <property type="entry name" value="THIOLASE_2"/>
    <property type="match status" value="1"/>
</dbReference>
<dbReference type="InterPro" id="IPR020617">
    <property type="entry name" value="Thiolase_C"/>
</dbReference>
<dbReference type="PROSITE" id="PS00098">
    <property type="entry name" value="THIOLASE_1"/>
    <property type="match status" value="1"/>
</dbReference>
<dbReference type="Pfam" id="PF02803">
    <property type="entry name" value="Thiolase_C"/>
    <property type="match status" value="1"/>
</dbReference>
<evidence type="ECO:0000256" key="2">
    <source>
        <dbReference type="ARBA" id="ARBA00010982"/>
    </source>
</evidence>
<accession>A0AAV4MTY2</accession>
<comment type="similarity">
    <text evidence="2 5">Belongs to the thiolase-like superfamily. Thiolase family.</text>
</comment>
<dbReference type="CDD" id="cd00751">
    <property type="entry name" value="thiolase"/>
    <property type="match status" value="1"/>
</dbReference>
<comment type="pathway">
    <text evidence="1">Lipid metabolism.</text>
</comment>
<dbReference type="SUPFAM" id="SSF53901">
    <property type="entry name" value="Thiolase-like"/>
    <property type="match status" value="2"/>
</dbReference>
<dbReference type="InterPro" id="IPR020613">
    <property type="entry name" value="Thiolase_CS"/>
</dbReference>
<evidence type="ECO:0000256" key="3">
    <source>
        <dbReference type="ARBA" id="ARBA00022679"/>
    </source>
</evidence>
<dbReference type="NCBIfam" id="TIGR01930">
    <property type="entry name" value="AcCoA-C-Actrans"/>
    <property type="match status" value="1"/>
</dbReference>
<dbReference type="Proteomes" id="UP001054837">
    <property type="component" value="Unassembled WGS sequence"/>
</dbReference>
<organism evidence="8 9">
    <name type="scientific">Caerostris darwini</name>
    <dbReference type="NCBI Taxonomy" id="1538125"/>
    <lineage>
        <taxon>Eukaryota</taxon>
        <taxon>Metazoa</taxon>
        <taxon>Ecdysozoa</taxon>
        <taxon>Arthropoda</taxon>
        <taxon>Chelicerata</taxon>
        <taxon>Arachnida</taxon>
        <taxon>Araneae</taxon>
        <taxon>Araneomorphae</taxon>
        <taxon>Entelegynae</taxon>
        <taxon>Araneoidea</taxon>
        <taxon>Araneidae</taxon>
        <taxon>Caerostris</taxon>
    </lineage>
</organism>
<sequence length="470" mass="50867">MLNRMLTKLISDTCIQVSRRTVQHRLAEFCTIAKKPYRKYPVKSSDCFKALINIRRHIFVNDIHYISQNLTMTALLRGVFIVGAKRTPFGTFGGKLKDVTSTRLGVVASVAALKSAKIKPENVNSVTFGTVIQASSRDGPYIARHIALHSGVPQAVPCLTVNRLCGSGFQSIVTGCQEICLREAEVVLAGGAENMSQSPYAVRDIRFGTKFGVDLKLEDMLWSSVYDTYADMPMAITAENLAEKYKISREECDNFALLSQVKWKNAQDNGRFQEELAPIPIKVKGKEIVFDIDEHPRPQSNLEGLSKLKPVFKPGGTVTAGNASGICDGAAAVVLASEDYVNAHKLSPLARIVGYSYVGVDPTIMGIGPVDAIRKLCENTGVKLKDVDLVDINEAFAAQFLACQKELNLDPSKANVNGGAIALGHPVGASGARIVANLTYEMRSRKARYAIGSACIGGGQGIAVMLENIN</sequence>
<dbReference type="GO" id="GO:0003985">
    <property type="term" value="F:acetyl-CoA C-acetyltransferase activity"/>
    <property type="evidence" value="ECO:0007669"/>
    <property type="project" value="TreeGrafter"/>
</dbReference>
<reference evidence="8 9" key="1">
    <citation type="submission" date="2021-06" db="EMBL/GenBank/DDBJ databases">
        <title>Caerostris darwini draft genome.</title>
        <authorList>
            <person name="Kono N."/>
            <person name="Arakawa K."/>
        </authorList>
    </citation>
    <scope>NUCLEOTIDE SEQUENCE [LARGE SCALE GENOMIC DNA]</scope>
</reference>
<evidence type="ECO:0000256" key="4">
    <source>
        <dbReference type="ARBA" id="ARBA00023315"/>
    </source>
</evidence>
<dbReference type="InterPro" id="IPR020615">
    <property type="entry name" value="Thiolase_acyl_enz_int_AS"/>
</dbReference>
<evidence type="ECO:0000313" key="9">
    <source>
        <dbReference type="Proteomes" id="UP001054837"/>
    </source>
</evidence>
<dbReference type="EMBL" id="BPLQ01000819">
    <property type="protein sequence ID" value="GIX75334.1"/>
    <property type="molecule type" value="Genomic_DNA"/>
</dbReference>
<keyword evidence="4 5" id="KW-0012">Acyltransferase</keyword>
<evidence type="ECO:0000256" key="5">
    <source>
        <dbReference type="RuleBase" id="RU003557"/>
    </source>
</evidence>
<evidence type="ECO:0000259" key="6">
    <source>
        <dbReference type="Pfam" id="PF00108"/>
    </source>
</evidence>
<evidence type="ECO:0000259" key="7">
    <source>
        <dbReference type="Pfam" id="PF02803"/>
    </source>
</evidence>
<dbReference type="FunFam" id="3.40.47.10:FF:000010">
    <property type="entry name" value="Acetyl-CoA acetyltransferase (Thiolase)"/>
    <property type="match status" value="1"/>
</dbReference>
<dbReference type="GO" id="GO:0005739">
    <property type="term" value="C:mitochondrion"/>
    <property type="evidence" value="ECO:0007669"/>
    <property type="project" value="TreeGrafter"/>
</dbReference>
<feature type="domain" description="Thiolase N-terminal" evidence="6">
    <location>
        <begin position="79"/>
        <end position="339"/>
    </location>
</feature>
<dbReference type="InterPro" id="IPR020616">
    <property type="entry name" value="Thiolase_N"/>
</dbReference>